<dbReference type="EMBL" id="HG686091">
    <property type="protein sequence ID" value="CDJ34104.1"/>
    <property type="molecule type" value="Genomic_DNA"/>
</dbReference>
<dbReference type="GeneID" id="25383076"/>
<protein>
    <submittedName>
        <fullName evidence="2">Uncharacterized protein</fullName>
    </submittedName>
</protein>
<dbReference type="VEuPathDB" id="ToxoDB:EMH_0087830"/>
<feature type="compositionally biased region" description="Low complexity" evidence="1">
    <location>
        <begin position="433"/>
        <end position="452"/>
    </location>
</feature>
<accession>U6K816</accession>
<gene>
    <name evidence="2" type="ORF">EMH_0087830</name>
</gene>
<evidence type="ECO:0000256" key="1">
    <source>
        <dbReference type="SAM" id="MobiDB-lite"/>
    </source>
</evidence>
<dbReference type="AlphaFoldDB" id="U6K816"/>
<feature type="region of interest" description="Disordered" evidence="1">
    <location>
        <begin position="186"/>
        <end position="209"/>
    </location>
</feature>
<proteinExistence type="predicted"/>
<organism evidence="2 3">
    <name type="scientific">Eimeria mitis</name>
    <dbReference type="NCBI Taxonomy" id="44415"/>
    <lineage>
        <taxon>Eukaryota</taxon>
        <taxon>Sar</taxon>
        <taxon>Alveolata</taxon>
        <taxon>Apicomplexa</taxon>
        <taxon>Conoidasida</taxon>
        <taxon>Coccidia</taxon>
        <taxon>Eucoccidiorida</taxon>
        <taxon>Eimeriorina</taxon>
        <taxon>Eimeriidae</taxon>
        <taxon>Eimeria</taxon>
    </lineage>
</organism>
<evidence type="ECO:0000313" key="2">
    <source>
        <dbReference type="EMBL" id="CDJ34104.1"/>
    </source>
</evidence>
<sequence length="496" mass="52598">MGAPGGAPEETVQGTSQRVWGTDKGVPLKHLLLLFLKEGALPRGPQEGGAPGAGGVCPAGDERLSSDELFLQFVLKCLDSADAYQELLTPSFPLEWGKLLCTWKAGEAPGTTGDPGALGAPGRLRLCCSSSLLATEITRLGLQARGGIDSWGDEIALGTTVSKQQQLLLLHLLLQWHADVQRSTQPPLQLEQAPQAEDKPQEAPACSRRSSPLQVLLRLLRRSGLFAGAAVGPGCIDEAALWLTALMESSCFRCCCLYFVGLLRLASERRLGLLAYSREYLTAQAAHRQEGTEADATTAAAAAAATAAAAAAAARPGAVSGMSSFSVFSLAVLSHLSVTPRSNGGRPLFVEMPPFGVGAPRDSCWGCCSPMHADELCAAAVAEWAVQGFMRCCLLRPSWGPPFLNCLEAEGPWRVVGAALNVGASAKQEQKEQQQQLDQQQQQQQQTEATRAAAAQHPQFAAVVVWAPTGEKRLKETEGDIFLMSSLHCSLTLHLG</sequence>
<evidence type="ECO:0000313" key="3">
    <source>
        <dbReference type="Proteomes" id="UP000030744"/>
    </source>
</evidence>
<keyword evidence="3" id="KW-1185">Reference proteome</keyword>
<feature type="compositionally biased region" description="Low complexity" evidence="1">
    <location>
        <begin position="186"/>
        <end position="195"/>
    </location>
</feature>
<dbReference type="Proteomes" id="UP000030744">
    <property type="component" value="Unassembled WGS sequence"/>
</dbReference>
<reference evidence="2" key="1">
    <citation type="submission" date="2013-10" db="EMBL/GenBank/DDBJ databases">
        <title>Genomic analysis of the causative agents of coccidiosis in chickens.</title>
        <authorList>
            <person name="Reid A.J."/>
            <person name="Blake D."/>
            <person name="Billington K."/>
            <person name="Browne H."/>
            <person name="Dunn M."/>
            <person name="Hung S."/>
            <person name="Kawahara F."/>
            <person name="Miranda-Saavedra D."/>
            <person name="Mourier T."/>
            <person name="Nagra H."/>
            <person name="Otto T.D."/>
            <person name="Rawlings N."/>
            <person name="Sanchez A."/>
            <person name="Sanders M."/>
            <person name="Subramaniam C."/>
            <person name="Tay Y."/>
            <person name="Dear P."/>
            <person name="Doerig C."/>
            <person name="Gruber A."/>
            <person name="Parkinson J."/>
            <person name="Shirley M."/>
            <person name="Wan K.L."/>
            <person name="Berriman M."/>
            <person name="Tomley F."/>
            <person name="Pain A."/>
        </authorList>
    </citation>
    <scope>NUCLEOTIDE SEQUENCE [LARGE SCALE GENOMIC DNA]</scope>
    <source>
        <strain evidence="2">Houghton</strain>
    </source>
</reference>
<reference evidence="2" key="2">
    <citation type="submission" date="2013-10" db="EMBL/GenBank/DDBJ databases">
        <authorList>
            <person name="Aslett M."/>
        </authorList>
    </citation>
    <scope>NUCLEOTIDE SEQUENCE [LARGE SCALE GENOMIC DNA]</scope>
    <source>
        <strain evidence="2">Houghton</strain>
    </source>
</reference>
<dbReference type="RefSeq" id="XP_013356667.1">
    <property type="nucleotide sequence ID" value="XM_013501213.1"/>
</dbReference>
<feature type="region of interest" description="Disordered" evidence="1">
    <location>
        <begin position="427"/>
        <end position="452"/>
    </location>
</feature>
<name>U6K816_9EIME</name>